<name>A0A1I5QT58_9PSEU</name>
<evidence type="ECO:0000313" key="2">
    <source>
        <dbReference type="Proteomes" id="UP000199137"/>
    </source>
</evidence>
<dbReference type="Gene3D" id="3.40.50.720">
    <property type="entry name" value="NAD(P)-binding Rossmann-like Domain"/>
    <property type="match status" value="1"/>
</dbReference>
<sequence length="168" mass="17628">MSKIVVFGAGGAGTRSPRWSAIPRATATWPTSLPATSSARQMSPPSPHDAVVNAAAVYGEGIDPHAFFTNAAHALVTGLSQARAGRGRVPALLPGARSGVRGAARRRHRAGLGVRQPGAFDREGGRTGRYEIGERFAFSAKISYADFAVASLGEIENPRHHRVHLAVA</sequence>
<organism evidence="1 2">
    <name type="scientific">Amycolatopsis rubida</name>
    <dbReference type="NCBI Taxonomy" id="112413"/>
    <lineage>
        <taxon>Bacteria</taxon>
        <taxon>Bacillati</taxon>
        <taxon>Actinomycetota</taxon>
        <taxon>Actinomycetes</taxon>
        <taxon>Pseudonocardiales</taxon>
        <taxon>Pseudonocardiaceae</taxon>
        <taxon>Amycolatopsis</taxon>
    </lineage>
</organism>
<dbReference type="Proteomes" id="UP000199137">
    <property type="component" value="Unassembled WGS sequence"/>
</dbReference>
<dbReference type="EMBL" id="FOWC01000005">
    <property type="protein sequence ID" value="SFP49320.1"/>
    <property type="molecule type" value="Genomic_DNA"/>
</dbReference>
<dbReference type="RefSeq" id="WP_244287237.1">
    <property type="nucleotide sequence ID" value="NZ_FOWC01000005.1"/>
</dbReference>
<accession>A0A1I5QT58</accession>
<dbReference type="STRING" id="112413.SAMN05421854_105429"/>
<protein>
    <submittedName>
        <fullName evidence="1">Uncharacterized protein</fullName>
    </submittedName>
</protein>
<evidence type="ECO:0000313" key="1">
    <source>
        <dbReference type="EMBL" id="SFP49320.1"/>
    </source>
</evidence>
<proteinExistence type="predicted"/>
<dbReference type="AlphaFoldDB" id="A0A1I5QT58"/>
<reference evidence="2" key="1">
    <citation type="submission" date="2016-10" db="EMBL/GenBank/DDBJ databases">
        <authorList>
            <person name="Varghese N."/>
            <person name="Submissions S."/>
        </authorList>
    </citation>
    <scope>NUCLEOTIDE SEQUENCE [LARGE SCALE GENOMIC DNA]</scope>
    <source>
        <strain evidence="2">DSM 44637</strain>
    </source>
</reference>
<gene>
    <name evidence="1" type="ORF">SAMN05421854_105429</name>
</gene>